<feature type="compositionally biased region" description="Polar residues" evidence="1">
    <location>
        <begin position="348"/>
        <end position="358"/>
    </location>
</feature>
<evidence type="ECO:0000313" key="3">
    <source>
        <dbReference type="Proteomes" id="UP000186817"/>
    </source>
</evidence>
<feature type="region of interest" description="Disordered" evidence="1">
    <location>
        <begin position="341"/>
        <end position="371"/>
    </location>
</feature>
<dbReference type="OrthoDB" id="406269at2759"/>
<reference evidence="2 3" key="1">
    <citation type="submission" date="2016-02" db="EMBL/GenBank/DDBJ databases">
        <title>Genome analysis of coral dinoflagellate symbionts highlights evolutionary adaptations to a symbiotic lifestyle.</title>
        <authorList>
            <person name="Aranda M."/>
            <person name="Li Y."/>
            <person name="Liew Y.J."/>
            <person name="Baumgarten S."/>
            <person name="Simakov O."/>
            <person name="Wilson M."/>
            <person name="Piel J."/>
            <person name="Ashoor H."/>
            <person name="Bougouffa S."/>
            <person name="Bajic V.B."/>
            <person name="Ryu T."/>
            <person name="Ravasi T."/>
            <person name="Bayer T."/>
            <person name="Micklem G."/>
            <person name="Kim H."/>
            <person name="Bhak J."/>
            <person name="Lajeunesse T.C."/>
            <person name="Voolstra C.R."/>
        </authorList>
    </citation>
    <scope>NUCLEOTIDE SEQUENCE [LARGE SCALE GENOMIC DNA]</scope>
    <source>
        <strain evidence="2 3">CCMP2467</strain>
    </source>
</reference>
<proteinExistence type="predicted"/>
<name>A0A1Q9DKT3_SYMMI</name>
<dbReference type="Proteomes" id="UP000186817">
    <property type="component" value="Unassembled WGS sequence"/>
</dbReference>
<keyword evidence="3" id="KW-1185">Reference proteome</keyword>
<evidence type="ECO:0008006" key="4">
    <source>
        <dbReference type="Google" id="ProtNLM"/>
    </source>
</evidence>
<dbReference type="EMBL" id="LSRX01000490">
    <property type="protein sequence ID" value="OLP95796.1"/>
    <property type="molecule type" value="Genomic_DNA"/>
</dbReference>
<comment type="caution">
    <text evidence="2">The sequence shown here is derived from an EMBL/GenBank/DDBJ whole genome shotgun (WGS) entry which is preliminary data.</text>
</comment>
<organism evidence="2 3">
    <name type="scientific">Symbiodinium microadriaticum</name>
    <name type="common">Dinoflagellate</name>
    <name type="synonym">Zooxanthella microadriatica</name>
    <dbReference type="NCBI Taxonomy" id="2951"/>
    <lineage>
        <taxon>Eukaryota</taxon>
        <taxon>Sar</taxon>
        <taxon>Alveolata</taxon>
        <taxon>Dinophyceae</taxon>
        <taxon>Suessiales</taxon>
        <taxon>Symbiodiniaceae</taxon>
        <taxon>Symbiodinium</taxon>
    </lineage>
</organism>
<evidence type="ECO:0000256" key="1">
    <source>
        <dbReference type="SAM" id="MobiDB-lite"/>
    </source>
</evidence>
<protein>
    <recommendedName>
        <fullName evidence="4">Reverse transcriptase domain-containing protein</fullName>
    </recommendedName>
</protein>
<evidence type="ECO:0000313" key="2">
    <source>
        <dbReference type="EMBL" id="OLP95796.1"/>
    </source>
</evidence>
<gene>
    <name evidence="2" type="ORF">AK812_SmicGene22024</name>
</gene>
<dbReference type="AlphaFoldDB" id="A0A1Q9DKT3"/>
<sequence length="482" mass="53889">MAASACARLEGLDRAARCNKRQRVFHWPSLAWFGVTLAICPPCRVAVSNFCSHAGSEPVLAIKSARPSGCNGRLAQQFWIIKLDVRKAFDSISQRYLSELVTATVGKDLPWDLGGKSVVARALYSVGMIGEALDEQIRGTSPKLSIAPHGSGAFMDDAYIWGANPKWIQACLGAVEKQFALQRLEINTKKTMVDGGETDGAPEQTLRGALQLLLNFRWWRGEQLAAVAGENWADVAQDWIRWQLRLMVMAPLTLMENRSSQGLLNQFRVSLWTLSSALHEYCNASKTGLKSLFARFMSNGRLGQTSGAGVSGTAASAQLHSALDIFRREGQENQEYEIREAAQRRLTPGSSEGSSNCGRTARHAKSKDGQDESLDTNKLVFLDEQDYVRLFRTELEEQARRAILRRKRCFLPFDDCVKWVRAMGLWDNQEEWEEWIQMGEKRNPYIPSRPDQYFGKLGQWKGWAYFLGAPGTEASPDPQGTT</sequence>
<accession>A0A1Q9DKT3</accession>